<dbReference type="CDD" id="cd01991">
    <property type="entry name" value="Asn_synthase_B_C"/>
    <property type="match status" value="1"/>
</dbReference>
<keyword evidence="10" id="KW-1185">Reference proteome</keyword>
<dbReference type="Pfam" id="PF13537">
    <property type="entry name" value="GATase_7"/>
    <property type="match status" value="1"/>
</dbReference>
<proteinExistence type="inferred from homology"/>
<evidence type="ECO:0000313" key="9">
    <source>
        <dbReference type="EMBL" id="MFK2876851.1"/>
    </source>
</evidence>
<evidence type="ECO:0000259" key="8">
    <source>
        <dbReference type="PROSITE" id="PS51278"/>
    </source>
</evidence>
<dbReference type="Proteomes" id="UP001620339">
    <property type="component" value="Unassembled WGS sequence"/>
</dbReference>
<feature type="domain" description="Glutamine amidotransferase type-2" evidence="8">
    <location>
        <begin position="2"/>
        <end position="215"/>
    </location>
</feature>
<protein>
    <recommendedName>
        <fullName evidence="3">asparagine synthase (glutamine-hydrolyzing)</fullName>
        <ecNumber evidence="3">6.3.5.4</ecNumber>
    </recommendedName>
</protein>
<dbReference type="EMBL" id="JADIKK010000008">
    <property type="protein sequence ID" value="MFK2876851.1"/>
    <property type="molecule type" value="Genomic_DNA"/>
</dbReference>
<gene>
    <name evidence="9" type="primary">asnB</name>
    <name evidence="9" type="ORF">ISP25_07215</name>
</gene>
<evidence type="ECO:0000256" key="7">
    <source>
        <dbReference type="ARBA" id="ARBA00048741"/>
    </source>
</evidence>
<keyword evidence="4" id="KW-0547">Nucleotide-binding</keyword>
<dbReference type="NCBIfam" id="TIGR01536">
    <property type="entry name" value="asn_synth_AEB"/>
    <property type="match status" value="1"/>
</dbReference>
<sequence>MCGIGGVLMNHHDGSHEAILRQVQAMLSAMRHRGPDGQAEYVDESVGLGANRLAIRGVDQVQPPLFVHESGVVVACNGEIDNHRALRTSLAAQGHVIGSSSDIAVIAPLYLEKDLGFLEHLDGVFAMALWDPRKGRLILARDRTGERHLYYAVSAQGICFASEFAALQVAVPAHAAMDRQALGHYLRSGYCPSPRTLLSQQFKVCPGEMIVRERNRTRYTRYWAPPIGRRQTSPPSASAFDAIFRNAVERQTDVDVDYGVLLSGGLDSSLITAVTRRVRPAHRLRAYCVRFEESSFDEGSGAQVVARMHGCPLTTVTLGAAEVPQMLRHLVRTTGEPLADPAWLPLFSVTGHASRDVKMLLAGEGADELFGGYPTYLGALWSSQYGRLPATLRRVVRRVVDGLPVSDKKVALSFLLKEFVDGQAHDGLTRHLLWNANLSPEWIRRLGMDCPMDQAEHHGLALLDLVQSYDFEHSLPDALMAKADRGGMCHGLEIRAPFLDRAVIEYASTLPINARIKRLRTKVFLKNYARRYLPPEIIERRKRGLSVPLGQWLRGPLHGWATGRLLSEALCNVGIRTDAALALMEEHMQRRGDHARGLWNLIVLSEWLEWAKEAQGEVTPVHELPTQAAPLCASSF</sequence>
<dbReference type="Pfam" id="PF00733">
    <property type="entry name" value="Asn_synthase"/>
    <property type="match status" value="1"/>
</dbReference>
<evidence type="ECO:0000256" key="2">
    <source>
        <dbReference type="ARBA" id="ARBA00005752"/>
    </source>
</evidence>
<dbReference type="SUPFAM" id="SSF56235">
    <property type="entry name" value="N-terminal nucleophile aminohydrolases (Ntn hydrolases)"/>
    <property type="match status" value="1"/>
</dbReference>
<dbReference type="InterPro" id="IPR014729">
    <property type="entry name" value="Rossmann-like_a/b/a_fold"/>
</dbReference>
<dbReference type="InterPro" id="IPR017932">
    <property type="entry name" value="GATase_2_dom"/>
</dbReference>
<comment type="pathway">
    <text evidence="1">Amino-acid biosynthesis; L-asparagine biosynthesis; L-asparagine from L-aspartate (L-Gln route): step 1/1.</text>
</comment>
<evidence type="ECO:0000256" key="5">
    <source>
        <dbReference type="ARBA" id="ARBA00022840"/>
    </source>
</evidence>
<evidence type="ECO:0000256" key="6">
    <source>
        <dbReference type="ARBA" id="ARBA00022962"/>
    </source>
</evidence>
<dbReference type="PROSITE" id="PS51278">
    <property type="entry name" value="GATASE_TYPE_2"/>
    <property type="match status" value="1"/>
</dbReference>
<dbReference type="InterPro" id="IPR033738">
    <property type="entry name" value="AsnB_N"/>
</dbReference>
<name>A0ABW8J3I6_9GAMM</name>
<comment type="catalytic activity">
    <reaction evidence="7">
        <text>L-aspartate + L-glutamine + ATP + H2O = L-asparagine + L-glutamate + AMP + diphosphate + H(+)</text>
        <dbReference type="Rhea" id="RHEA:12228"/>
        <dbReference type="ChEBI" id="CHEBI:15377"/>
        <dbReference type="ChEBI" id="CHEBI:15378"/>
        <dbReference type="ChEBI" id="CHEBI:29985"/>
        <dbReference type="ChEBI" id="CHEBI:29991"/>
        <dbReference type="ChEBI" id="CHEBI:30616"/>
        <dbReference type="ChEBI" id="CHEBI:33019"/>
        <dbReference type="ChEBI" id="CHEBI:58048"/>
        <dbReference type="ChEBI" id="CHEBI:58359"/>
        <dbReference type="ChEBI" id="CHEBI:456215"/>
        <dbReference type="EC" id="6.3.5.4"/>
    </reaction>
</comment>
<dbReference type="SUPFAM" id="SSF52402">
    <property type="entry name" value="Adenine nucleotide alpha hydrolases-like"/>
    <property type="match status" value="1"/>
</dbReference>
<dbReference type="GO" id="GO:0004066">
    <property type="term" value="F:asparagine synthase (glutamine-hydrolyzing) activity"/>
    <property type="evidence" value="ECO:0007669"/>
    <property type="project" value="UniProtKB-EC"/>
</dbReference>
<evidence type="ECO:0000313" key="10">
    <source>
        <dbReference type="Proteomes" id="UP001620339"/>
    </source>
</evidence>
<evidence type="ECO:0000256" key="3">
    <source>
        <dbReference type="ARBA" id="ARBA00012737"/>
    </source>
</evidence>
<keyword evidence="6" id="KW-0315">Glutamine amidotransferase</keyword>
<dbReference type="RefSeq" id="WP_404612802.1">
    <property type="nucleotide sequence ID" value="NZ_JADIKK010000008.1"/>
</dbReference>
<evidence type="ECO:0000256" key="1">
    <source>
        <dbReference type="ARBA" id="ARBA00005187"/>
    </source>
</evidence>
<dbReference type="PIRSF" id="PIRSF001589">
    <property type="entry name" value="Asn_synthetase_glu-h"/>
    <property type="match status" value="1"/>
</dbReference>
<dbReference type="PANTHER" id="PTHR43284">
    <property type="entry name" value="ASPARAGINE SYNTHETASE (GLUTAMINE-HYDROLYZING)"/>
    <property type="match status" value="1"/>
</dbReference>
<dbReference type="InterPro" id="IPR001962">
    <property type="entry name" value="Asn_synthase"/>
</dbReference>
<dbReference type="InterPro" id="IPR029055">
    <property type="entry name" value="Ntn_hydrolases_N"/>
</dbReference>
<dbReference type="PANTHER" id="PTHR43284:SF1">
    <property type="entry name" value="ASPARAGINE SYNTHETASE"/>
    <property type="match status" value="1"/>
</dbReference>
<dbReference type="CDD" id="cd00712">
    <property type="entry name" value="AsnB"/>
    <property type="match status" value="1"/>
</dbReference>
<dbReference type="Gene3D" id="3.40.50.620">
    <property type="entry name" value="HUPs"/>
    <property type="match status" value="1"/>
</dbReference>
<dbReference type="InterPro" id="IPR051786">
    <property type="entry name" value="ASN_synthetase/amidase"/>
</dbReference>
<keyword evidence="9" id="KW-0436">Ligase</keyword>
<comment type="caution">
    <text evidence="9">The sequence shown here is derived from an EMBL/GenBank/DDBJ whole genome shotgun (WGS) entry which is preliminary data.</text>
</comment>
<dbReference type="EC" id="6.3.5.4" evidence="3"/>
<accession>A0ABW8J3I6</accession>
<evidence type="ECO:0000256" key="4">
    <source>
        <dbReference type="ARBA" id="ARBA00022741"/>
    </source>
</evidence>
<reference evidence="9 10" key="1">
    <citation type="submission" date="2020-10" db="EMBL/GenBank/DDBJ databases">
        <title>Phylogeny of dyella-like bacteria.</title>
        <authorList>
            <person name="Fu J."/>
        </authorList>
    </citation>
    <scope>NUCLEOTIDE SEQUENCE [LARGE SCALE GENOMIC DNA]</scope>
    <source>
        <strain evidence="9 10">KACC 19113</strain>
    </source>
</reference>
<dbReference type="Gene3D" id="3.60.20.10">
    <property type="entry name" value="Glutamine Phosphoribosylpyrophosphate, subunit 1, domain 1"/>
    <property type="match status" value="1"/>
</dbReference>
<keyword evidence="5" id="KW-0067">ATP-binding</keyword>
<dbReference type="InterPro" id="IPR006426">
    <property type="entry name" value="Asn_synth_AEB"/>
</dbReference>
<organism evidence="9 10">
    <name type="scientific">Rhodanobacter hydrolyticus</name>
    <dbReference type="NCBI Taxonomy" id="2250595"/>
    <lineage>
        <taxon>Bacteria</taxon>
        <taxon>Pseudomonadati</taxon>
        <taxon>Pseudomonadota</taxon>
        <taxon>Gammaproteobacteria</taxon>
        <taxon>Lysobacterales</taxon>
        <taxon>Rhodanobacteraceae</taxon>
        <taxon>Rhodanobacter</taxon>
    </lineage>
</organism>
<comment type="similarity">
    <text evidence="2">Belongs to the asparagine synthetase family.</text>
</comment>